<dbReference type="HOGENOM" id="CLU_188954_0_0_3"/>
<reference evidence="1 2" key="1">
    <citation type="submission" date="2012-06" db="EMBL/GenBank/DDBJ databases">
        <title>Finished chromosome of genome of Cylindrospermum stagnale PCC 7417.</title>
        <authorList>
            <consortium name="US DOE Joint Genome Institute"/>
            <person name="Gugger M."/>
            <person name="Coursin T."/>
            <person name="Rippka R."/>
            <person name="Tandeau De Marsac N."/>
            <person name="Huntemann M."/>
            <person name="Wei C.-L."/>
            <person name="Han J."/>
            <person name="Detter J.C."/>
            <person name="Han C."/>
            <person name="Tapia R."/>
            <person name="Chen A."/>
            <person name="Kyrpides N."/>
            <person name="Mavromatis K."/>
            <person name="Markowitz V."/>
            <person name="Szeto E."/>
            <person name="Ivanova N."/>
            <person name="Pagani I."/>
            <person name="Pati A."/>
            <person name="Goodwin L."/>
            <person name="Nordberg H.P."/>
            <person name="Cantor M.N."/>
            <person name="Hua S.X."/>
            <person name="Woyke T."/>
            <person name="Kerfeld C.A."/>
        </authorList>
    </citation>
    <scope>NUCLEOTIDE SEQUENCE [LARGE SCALE GENOMIC DNA]</scope>
    <source>
        <strain evidence="1 2">PCC 7417</strain>
    </source>
</reference>
<evidence type="ECO:0000313" key="2">
    <source>
        <dbReference type="Proteomes" id="UP000010475"/>
    </source>
</evidence>
<gene>
    <name evidence="1" type="ORF">Cylst_4295</name>
</gene>
<dbReference type="EMBL" id="CP003642">
    <property type="protein sequence ID" value="AFZ26391.1"/>
    <property type="molecule type" value="Genomic_DNA"/>
</dbReference>
<dbReference type="KEGG" id="csg:Cylst_4295"/>
<dbReference type="RefSeq" id="WP_015209633.1">
    <property type="nucleotide sequence ID" value="NC_019757.1"/>
</dbReference>
<dbReference type="eggNOG" id="ENOG5032ZMI">
    <property type="taxonomic scope" value="Bacteria"/>
</dbReference>
<dbReference type="Proteomes" id="UP000010475">
    <property type="component" value="Chromosome"/>
</dbReference>
<evidence type="ECO:0008006" key="3">
    <source>
        <dbReference type="Google" id="ProtNLM"/>
    </source>
</evidence>
<sequence length="69" mass="7677">MTDTQTWYIVKRSAGNCEIIPSKQLEDDNSEIIEQWGPFPNQGEAMGCAPQEAIARRVGLIRAGKCQPQ</sequence>
<dbReference type="AlphaFoldDB" id="K9X2V4"/>
<protein>
    <recommendedName>
        <fullName evidence="3">DDE transposase family protein</fullName>
    </recommendedName>
</protein>
<name>K9X2V4_9NOST</name>
<organism evidence="1 2">
    <name type="scientific">Cylindrospermum stagnale PCC 7417</name>
    <dbReference type="NCBI Taxonomy" id="56107"/>
    <lineage>
        <taxon>Bacteria</taxon>
        <taxon>Bacillati</taxon>
        <taxon>Cyanobacteriota</taxon>
        <taxon>Cyanophyceae</taxon>
        <taxon>Nostocales</taxon>
        <taxon>Nostocaceae</taxon>
        <taxon>Cylindrospermum</taxon>
    </lineage>
</organism>
<proteinExistence type="predicted"/>
<keyword evidence="2" id="KW-1185">Reference proteome</keyword>
<accession>K9X2V4</accession>
<dbReference type="STRING" id="56107.Cylst_4295"/>
<dbReference type="PATRIC" id="fig|56107.3.peg.4709"/>
<evidence type="ECO:0000313" key="1">
    <source>
        <dbReference type="EMBL" id="AFZ26391.1"/>
    </source>
</evidence>
<dbReference type="OrthoDB" id="573957at2"/>